<dbReference type="RefSeq" id="WP_380639082.1">
    <property type="nucleotide sequence ID" value="NZ_JBHSQO010000031.1"/>
</dbReference>
<dbReference type="InterPro" id="IPR036852">
    <property type="entry name" value="Peptidase_S8/S53_dom_sf"/>
</dbReference>
<dbReference type="InterPro" id="IPR050131">
    <property type="entry name" value="Peptidase_S8_subtilisin-like"/>
</dbReference>
<dbReference type="PROSITE" id="PS00138">
    <property type="entry name" value="SUBTILASE_SER"/>
    <property type="match status" value="1"/>
</dbReference>
<evidence type="ECO:0000313" key="10">
    <source>
        <dbReference type="EMBL" id="MFC6092656.1"/>
    </source>
</evidence>
<evidence type="ECO:0000259" key="9">
    <source>
        <dbReference type="PROSITE" id="PS51829"/>
    </source>
</evidence>
<feature type="domain" description="P/Homo B" evidence="9">
    <location>
        <begin position="415"/>
        <end position="543"/>
    </location>
</feature>
<dbReference type="InterPro" id="IPR022398">
    <property type="entry name" value="Peptidase_S8_His-AS"/>
</dbReference>
<dbReference type="InterPro" id="IPR034193">
    <property type="entry name" value="PCSK9_ProteinaseK-like"/>
</dbReference>
<dbReference type="Pfam" id="PF01483">
    <property type="entry name" value="P_proprotein"/>
    <property type="match status" value="1"/>
</dbReference>
<feature type="active site" description="Charge relay system" evidence="5">
    <location>
        <position position="175"/>
    </location>
</feature>
<dbReference type="Proteomes" id="UP001596220">
    <property type="component" value="Unassembled WGS sequence"/>
</dbReference>
<dbReference type="InterPro" id="IPR015500">
    <property type="entry name" value="Peptidase_S8_subtilisin-rel"/>
</dbReference>
<organism evidence="10 11">
    <name type="scientific">Saccharothrix lopnurensis</name>
    <dbReference type="NCBI Taxonomy" id="1670621"/>
    <lineage>
        <taxon>Bacteria</taxon>
        <taxon>Bacillati</taxon>
        <taxon>Actinomycetota</taxon>
        <taxon>Actinomycetes</taxon>
        <taxon>Pseudonocardiales</taxon>
        <taxon>Pseudonocardiaceae</taxon>
        <taxon>Saccharothrix</taxon>
    </lineage>
</organism>
<keyword evidence="2 5" id="KW-0645">Protease</keyword>
<feature type="chain" id="PRO_5047147074" evidence="8">
    <location>
        <begin position="26"/>
        <end position="547"/>
    </location>
</feature>
<evidence type="ECO:0000256" key="8">
    <source>
        <dbReference type="SAM" id="SignalP"/>
    </source>
</evidence>
<dbReference type="PROSITE" id="PS51892">
    <property type="entry name" value="SUBTILASE"/>
    <property type="match status" value="1"/>
</dbReference>
<evidence type="ECO:0000256" key="1">
    <source>
        <dbReference type="ARBA" id="ARBA00011073"/>
    </source>
</evidence>
<dbReference type="Gene3D" id="2.60.120.260">
    <property type="entry name" value="Galactose-binding domain-like"/>
    <property type="match status" value="1"/>
</dbReference>
<dbReference type="PROSITE" id="PS51829">
    <property type="entry name" value="P_HOMO_B"/>
    <property type="match status" value="1"/>
</dbReference>
<dbReference type="InterPro" id="IPR000209">
    <property type="entry name" value="Peptidase_S8/S53_dom"/>
</dbReference>
<dbReference type="PROSITE" id="PS00136">
    <property type="entry name" value="SUBTILASE_ASP"/>
    <property type="match status" value="1"/>
</dbReference>
<evidence type="ECO:0000256" key="5">
    <source>
        <dbReference type="PROSITE-ProRule" id="PRU01240"/>
    </source>
</evidence>
<feature type="region of interest" description="Disordered" evidence="7">
    <location>
        <begin position="117"/>
        <end position="139"/>
    </location>
</feature>
<dbReference type="PRINTS" id="PR00723">
    <property type="entry name" value="SUBTILISIN"/>
</dbReference>
<name>A0ABW1PB73_9PSEU</name>
<dbReference type="InterPro" id="IPR008979">
    <property type="entry name" value="Galactose-bd-like_sf"/>
</dbReference>
<sequence length="547" mass="56092">MPHRPTAAAVITALALLGTAPTAQSREADFVPARDPVPGSFLVSLVETGRSAAATSSSLTGRYGGRVKTVFTAALHGFLVRDLTEAQARRLAADPAVRKVHQDGTARVATDRFATAGAHAAARRTADPHATATQSRATQSRATWGIDRVDQRSLPLDHEYDYRTTASEVTTYVLDSGVRRTHAEFEGRASDGHDFVDDDAVAQDCHGHGTHVAGTIGGRTWGVAKKTRLVAVRMLGCGGSAPDSAGVEGIEWIARNAVEPAVVNGSFTFDTPGIGDEAIGGLTAAGIAFVAAAGNDSADACGAGPARNPDVIAVGATNEDDERARFSNHGSCVDLFAPGDSITSASHRGDTASTTMSGTSMASPHVAGGAALYLAGHPTATPAQVHEALTGAATPDVVRDPGPGSPNRLLHTASFGAEEPGCEGGRNDDDVPIPDAGAAVTSTVEVAGCPGAGTATTRVAVDIAHPYPADLVVDLVGPGGAVFPLRAAGEVGSPGGLHETFAVDTSSQPRDGAWRLRVRDAYAHDTGKIEGWVLTFWTGRLPAPAPW</sequence>
<evidence type="ECO:0000256" key="7">
    <source>
        <dbReference type="SAM" id="MobiDB-lite"/>
    </source>
</evidence>
<dbReference type="EMBL" id="JBHSQO010000031">
    <property type="protein sequence ID" value="MFC6092656.1"/>
    <property type="molecule type" value="Genomic_DNA"/>
</dbReference>
<evidence type="ECO:0000256" key="6">
    <source>
        <dbReference type="RuleBase" id="RU003355"/>
    </source>
</evidence>
<gene>
    <name evidence="10" type="ORF">ACFP3R_25555</name>
</gene>
<dbReference type="SUPFAM" id="SSF52743">
    <property type="entry name" value="Subtilisin-like"/>
    <property type="match status" value="1"/>
</dbReference>
<evidence type="ECO:0000256" key="3">
    <source>
        <dbReference type="ARBA" id="ARBA00022801"/>
    </source>
</evidence>
<comment type="similarity">
    <text evidence="1 5 6">Belongs to the peptidase S8 family.</text>
</comment>
<evidence type="ECO:0000313" key="11">
    <source>
        <dbReference type="Proteomes" id="UP001596220"/>
    </source>
</evidence>
<accession>A0ABW1PB73</accession>
<dbReference type="PANTHER" id="PTHR43806">
    <property type="entry name" value="PEPTIDASE S8"/>
    <property type="match status" value="1"/>
</dbReference>
<keyword evidence="11" id="KW-1185">Reference proteome</keyword>
<evidence type="ECO:0000256" key="4">
    <source>
        <dbReference type="ARBA" id="ARBA00022825"/>
    </source>
</evidence>
<dbReference type="CDD" id="cd04077">
    <property type="entry name" value="Peptidases_S8_PCSK9_ProteinaseK_like"/>
    <property type="match status" value="1"/>
</dbReference>
<protein>
    <submittedName>
        <fullName evidence="10">S8 family serine peptidase</fullName>
    </submittedName>
</protein>
<dbReference type="InterPro" id="IPR002884">
    <property type="entry name" value="P_dom"/>
</dbReference>
<dbReference type="SUPFAM" id="SSF49785">
    <property type="entry name" value="Galactose-binding domain-like"/>
    <property type="match status" value="1"/>
</dbReference>
<keyword evidence="8" id="KW-0732">Signal</keyword>
<feature type="active site" description="Charge relay system" evidence="5">
    <location>
        <position position="360"/>
    </location>
</feature>
<dbReference type="Pfam" id="PF00082">
    <property type="entry name" value="Peptidase_S8"/>
    <property type="match status" value="1"/>
</dbReference>
<keyword evidence="3 5" id="KW-0378">Hydrolase</keyword>
<feature type="signal peptide" evidence="8">
    <location>
        <begin position="1"/>
        <end position="25"/>
    </location>
</feature>
<evidence type="ECO:0000256" key="2">
    <source>
        <dbReference type="ARBA" id="ARBA00022670"/>
    </source>
</evidence>
<proteinExistence type="inferred from homology"/>
<dbReference type="PANTHER" id="PTHR43806:SF11">
    <property type="entry name" value="CEREVISIN-RELATED"/>
    <property type="match status" value="1"/>
</dbReference>
<comment type="caution">
    <text evidence="10">The sequence shown here is derived from an EMBL/GenBank/DDBJ whole genome shotgun (WGS) entry which is preliminary data.</text>
</comment>
<reference evidence="11" key="1">
    <citation type="journal article" date="2019" name="Int. J. Syst. Evol. Microbiol.">
        <title>The Global Catalogue of Microorganisms (GCM) 10K type strain sequencing project: providing services to taxonomists for standard genome sequencing and annotation.</title>
        <authorList>
            <consortium name="The Broad Institute Genomics Platform"/>
            <consortium name="The Broad Institute Genome Sequencing Center for Infectious Disease"/>
            <person name="Wu L."/>
            <person name="Ma J."/>
        </authorList>
    </citation>
    <scope>NUCLEOTIDE SEQUENCE [LARGE SCALE GENOMIC DNA]</scope>
    <source>
        <strain evidence="11">CGMCC 4.7246</strain>
    </source>
</reference>
<dbReference type="PROSITE" id="PS00137">
    <property type="entry name" value="SUBTILASE_HIS"/>
    <property type="match status" value="1"/>
</dbReference>
<feature type="active site" description="Charge relay system" evidence="5">
    <location>
        <position position="208"/>
    </location>
</feature>
<dbReference type="InterPro" id="IPR023828">
    <property type="entry name" value="Peptidase_S8_Ser-AS"/>
</dbReference>
<dbReference type="InterPro" id="IPR023827">
    <property type="entry name" value="Peptidase_S8_Asp-AS"/>
</dbReference>
<dbReference type="Gene3D" id="3.40.50.200">
    <property type="entry name" value="Peptidase S8/S53 domain"/>
    <property type="match status" value="1"/>
</dbReference>
<keyword evidence="4 5" id="KW-0720">Serine protease</keyword>